<keyword evidence="2" id="KW-0808">Transferase</keyword>
<name>A0A2T4CWC5_9GAMM</name>
<gene>
    <name evidence="2" type="ORF">C9940_04695</name>
</gene>
<dbReference type="SUPFAM" id="SSF53756">
    <property type="entry name" value="UDP-Glycosyltransferase/glycogen phosphorylase"/>
    <property type="match status" value="1"/>
</dbReference>
<organism evidence="2">
    <name type="scientific">Pseudidiomarina aestuarii</name>
    <dbReference type="NCBI Taxonomy" id="624146"/>
    <lineage>
        <taxon>Bacteria</taxon>
        <taxon>Pseudomonadati</taxon>
        <taxon>Pseudomonadota</taxon>
        <taxon>Gammaproteobacteria</taxon>
        <taxon>Alteromonadales</taxon>
        <taxon>Idiomarinaceae</taxon>
        <taxon>Pseudidiomarina</taxon>
    </lineage>
</organism>
<dbReference type="InterPro" id="IPR028098">
    <property type="entry name" value="Glyco_trans_4-like_N"/>
</dbReference>
<comment type="caution">
    <text evidence="2">The sequence shown here is derived from an EMBL/GenBank/DDBJ whole genome shotgun (WGS) entry which is preliminary data.</text>
</comment>
<accession>A0A2T4CWC5</accession>
<dbReference type="GO" id="GO:0016757">
    <property type="term" value="F:glycosyltransferase activity"/>
    <property type="evidence" value="ECO:0007669"/>
    <property type="project" value="UniProtKB-ARBA"/>
</dbReference>
<dbReference type="EMBL" id="PYVN01000069">
    <property type="protein sequence ID" value="PTB85859.1"/>
    <property type="molecule type" value="Genomic_DNA"/>
</dbReference>
<dbReference type="Pfam" id="PF13439">
    <property type="entry name" value="Glyco_transf_4"/>
    <property type="match status" value="1"/>
</dbReference>
<feature type="domain" description="Glycosyltransferase subfamily 4-like N-terminal" evidence="1">
    <location>
        <begin position="7"/>
        <end position="120"/>
    </location>
</feature>
<evidence type="ECO:0000313" key="2">
    <source>
        <dbReference type="EMBL" id="PTB85859.1"/>
    </source>
</evidence>
<sequence length="177" mass="20826">ERTIYLELPKKYLRGLRLRALYELFKIFRKDRFDVVICNRFKPTSLMVWLHWLIGRPKCLSVVHILSDYRPFMRRMMVRLIAHKWHFVAVSESVRQGLFDLNCGFNEHNVTVIENAIDSEQMLSLLYPADVSRKTLDLPTAKTIVGTIGRLDKRKGHIDLIRGFAKIHQQCNTKRSS</sequence>
<evidence type="ECO:0000259" key="1">
    <source>
        <dbReference type="Pfam" id="PF13439"/>
    </source>
</evidence>
<reference evidence="2" key="1">
    <citation type="submission" date="2018-03" db="EMBL/GenBank/DDBJ databases">
        <title>Cross-interface Injection: A General Nanoliter Liquid Handling Method Applied to Single Cells Genome Amplification Automated Nanoliter Liquid Handling Applied to Single Cell Multiple Displacement Amplification.</title>
        <authorList>
            <person name="Yun J."/>
            <person name="Xu P."/>
            <person name="Xu J."/>
            <person name="Dai X."/>
            <person name="Wang Y."/>
            <person name="Zheng X."/>
            <person name="Cao C."/>
            <person name="Yi Q."/>
            <person name="Zhu Y."/>
            <person name="Wang L."/>
            <person name="Dong Z."/>
            <person name="Huang Y."/>
            <person name="Huang L."/>
            <person name="Du W."/>
        </authorList>
    </citation>
    <scope>NUCLEOTIDE SEQUENCE [LARGE SCALE GENOMIC DNA]</scope>
    <source>
        <strain evidence="2">Z-D3-2</strain>
    </source>
</reference>
<protein>
    <submittedName>
        <fullName evidence="2">Glycosyltransferase</fullName>
    </submittedName>
</protein>
<dbReference type="AlphaFoldDB" id="A0A2T4CWC5"/>
<feature type="non-terminal residue" evidence="2">
    <location>
        <position position="1"/>
    </location>
</feature>
<proteinExistence type="predicted"/>
<dbReference type="Gene3D" id="3.40.50.2000">
    <property type="entry name" value="Glycogen Phosphorylase B"/>
    <property type="match status" value="2"/>
</dbReference>